<comment type="similarity">
    <text evidence="2">Belongs to the MgtC/SapB family.</text>
</comment>
<feature type="transmembrane region" description="Helical" evidence="7">
    <location>
        <begin position="63"/>
        <end position="84"/>
    </location>
</feature>
<evidence type="ECO:0000313" key="10">
    <source>
        <dbReference type="Proteomes" id="UP001379533"/>
    </source>
</evidence>
<reference evidence="9 10" key="1">
    <citation type="submission" date="2021-12" db="EMBL/GenBank/DDBJ databases">
        <title>Discovery of the Pendulisporaceae a myxobacterial family with distinct sporulation behavior and unique specialized metabolism.</title>
        <authorList>
            <person name="Garcia R."/>
            <person name="Popoff A."/>
            <person name="Bader C.D."/>
            <person name="Loehr J."/>
            <person name="Walesch S."/>
            <person name="Walt C."/>
            <person name="Boldt J."/>
            <person name="Bunk B."/>
            <person name="Haeckl F.J.F.P.J."/>
            <person name="Gunesch A.P."/>
            <person name="Birkelbach J."/>
            <person name="Nuebel U."/>
            <person name="Pietschmann T."/>
            <person name="Bach T."/>
            <person name="Mueller R."/>
        </authorList>
    </citation>
    <scope>NUCLEOTIDE SEQUENCE [LARGE SCALE GENOMIC DNA]</scope>
    <source>
        <strain evidence="9 10">MSr12523</strain>
    </source>
</reference>
<name>A0ABZ2JX42_9BACT</name>
<dbReference type="Proteomes" id="UP001379533">
    <property type="component" value="Chromosome"/>
</dbReference>
<organism evidence="9 10">
    <name type="scientific">Pendulispora brunnea</name>
    <dbReference type="NCBI Taxonomy" id="2905690"/>
    <lineage>
        <taxon>Bacteria</taxon>
        <taxon>Pseudomonadati</taxon>
        <taxon>Myxococcota</taxon>
        <taxon>Myxococcia</taxon>
        <taxon>Myxococcales</taxon>
        <taxon>Sorangiineae</taxon>
        <taxon>Pendulisporaceae</taxon>
        <taxon>Pendulispora</taxon>
    </lineage>
</organism>
<evidence type="ECO:0000313" key="9">
    <source>
        <dbReference type="EMBL" id="WXA91051.1"/>
    </source>
</evidence>
<sequence>MIARIVSGAVLGAVIGYERDRHGRPVGLRTHLLVALTSATFMVVSSQFAYYQHFAQGEGIEVDASRIAASVVSGIGFLAGGAILRTGLSVQGLTTAAGLWLVTAIGLCAGAGMYVESVAATAVGITALWLLRRLEDKDDHVASRRVTVVFGDEAEGDSMARIMDVVSKLGATVRDVEYSRRLDTKKRTTLTFDVKLPLRVTMGELVDTIERHPGVKRVSVVFSR</sequence>
<dbReference type="PANTHER" id="PTHR33778:SF1">
    <property type="entry name" value="MAGNESIUM TRANSPORTER YHID-RELATED"/>
    <property type="match status" value="1"/>
</dbReference>
<feature type="domain" description="MgtC/SapB/SrpB/YhiD N-terminal" evidence="8">
    <location>
        <begin position="8"/>
        <end position="136"/>
    </location>
</feature>
<keyword evidence="4 7" id="KW-0812">Transmembrane</keyword>
<keyword evidence="6 7" id="KW-0472">Membrane</keyword>
<keyword evidence="3" id="KW-1003">Cell membrane</keyword>
<accession>A0ABZ2JX42</accession>
<evidence type="ECO:0000256" key="4">
    <source>
        <dbReference type="ARBA" id="ARBA00022692"/>
    </source>
</evidence>
<evidence type="ECO:0000256" key="1">
    <source>
        <dbReference type="ARBA" id="ARBA00004651"/>
    </source>
</evidence>
<feature type="transmembrane region" description="Helical" evidence="7">
    <location>
        <begin position="104"/>
        <end position="131"/>
    </location>
</feature>
<feature type="transmembrane region" description="Helical" evidence="7">
    <location>
        <begin position="32"/>
        <end position="51"/>
    </location>
</feature>
<evidence type="ECO:0000256" key="2">
    <source>
        <dbReference type="ARBA" id="ARBA00009298"/>
    </source>
</evidence>
<evidence type="ECO:0000256" key="5">
    <source>
        <dbReference type="ARBA" id="ARBA00022989"/>
    </source>
</evidence>
<keyword evidence="10" id="KW-1185">Reference proteome</keyword>
<dbReference type="RefSeq" id="WP_394841670.1">
    <property type="nucleotide sequence ID" value="NZ_CP089982.1"/>
</dbReference>
<evidence type="ECO:0000259" key="8">
    <source>
        <dbReference type="Pfam" id="PF02308"/>
    </source>
</evidence>
<dbReference type="EMBL" id="CP089982">
    <property type="protein sequence ID" value="WXA91051.1"/>
    <property type="molecule type" value="Genomic_DNA"/>
</dbReference>
<gene>
    <name evidence="9" type="ORF">LZC95_31930</name>
</gene>
<evidence type="ECO:0000256" key="3">
    <source>
        <dbReference type="ARBA" id="ARBA00022475"/>
    </source>
</evidence>
<evidence type="ECO:0000256" key="6">
    <source>
        <dbReference type="ARBA" id="ARBA00023136"/>
    </source>
</evidence>
<dbReference type="PANTHER" id="PTHR33778">
    <property type="entry name" value="PROTEIN MGTC"/>
    <property type="match status" value="1"/>
</dbReference>
<dbReference type="InterPro" id="IPR049177">
    <property type="entry name" value="MgtC_SapB_SrpB_YhiD_N"/>
</dbReference>
<comment type="subcellular location">
    <subcellularLocation>
        <location evidence="1">Cell membrane</location>
        <topology evidence="1">Multi-pass membrane protein</topology>
    </subcellularLocation>
</comment>
<dbReference type="InterPro" id="IPR003416">
    <property type="entry name" value="MgtC/SapB/SrpB/YhiD_fam"/>
</dbReference>
<keyword evidence="5 7" id="KW-1133">Transmembrane helix</keyword>
<evidence type="ECO:0000256" key="7">
    <source>
        <dbReference type="SAM" id="Phobius"/>
    </source>
</evidence>
<proteinExistence type="inferred from homology"/>
<protein>
    <submittedName>
        <fullName evidence="9">MgtC/SapB family protein</fullName>
    </submittedName>
</protein>
<dbReference type="Pfam" id="PF02308">
    <property type="entry name" value="MgtC"/>
    <property type="match status" value="1"/>
</dbReference>
<dbReference type="PRINTS" id="PR01837">
    <property type="entry name" value="MGTCSAPBPROT"/>
</dbReference>